<feature type="compositionally biased region" description="Basic and acidic residues" evidence="5">
    <location>
        <begin position="397"/>
        <end position="422"/>
    </location>
</feature>
<feature type="region of interest" description="Disordered" evidence="5">
    <location>
        <begin position="3137"/>
        <end position="3166"/>
    </location>
</feature>
<keyword evidence="4" id="KW-0156">Chromatin regulator</keyword>
<feature type="compositionally biased region" description="Low complexity" evidence="5">
    <location>
        <begin position="18"/>
        <end position="46"/>
    </location>
</feature>
<feature type="region of interest" description="Disordered" evidence="5">
    <location>
        <begin position="3200"/>
        <end position="3223"/>
    </location>
</feature>
<feature type="compositionally biased region" description="Low complexity" evidence="5">
    <location>
        <begin position="2633"/>
        <end position="2651"/>
    </location>
</feature>
<name>A0A0F7UCW9_NEOCL</name>
<feature type="compositionally biased region" description="Basic and acidic residues" evidence="5">
    <location>
        <begin position="2062"/>
        <end position="2073"/>
    </location>
</feature>
<sequence>MGSVKVAAASPPGVGRQPPSGFALLPSAPSSPSSAASFPPTSSPSARGAPLSTLPGDRTSRASSPAAHDRFSGGRCAEHREASSPSCGRDTAVSGSQSSHRNGGSLAESPGRSKVRSPSARSAPSRGERDGDVEATARSPHFPLGRLCSGETSSCASSSRTESASGDCSPGNSRTHAVGRGDGEAPRKEDGGESLLRGRQMGRNKSPETAETQLSPRGVRRSSRLHPLGADGGQPDALSPVAAAPSVVRAKSPRLLLPSCFPPASSPNSRIAPHRGGVGGPAGGASGVERPTNVDGAEVAASGSKRGTRADRDAVSETRRSERLESGKKALSSLFGDTHNTPRAMTPIARTAGLVASRLPPSALVPASPFSGDRQTPRKLSPPQGASNLRGRGFRGKLKEGAIESRRNGDEGNGEGGRDEGRTASSGRHVPKKAVRGRDDGAVGRRSSRLQSLEASRCVAHEGAKVVASSTAFPVGASRTVAALDAPLSFASSTDASPASSFSFSRRNTPRNGEQGSEETEDAREQPIAGRTRAYLALPQKDESSPAYSMLSRLRGREEASPRAPASASLANRKELSVSETRQPARSQRGACGVSAGREEPADRDERQGGGLRRGRRDAEVGEPEVKREKTGELEEVVEEESSVVLSGVKNCAFQVVTVEEVARRRKKQVVRTQRLSARAQREQDQLRDILQKQFGKRGSFWGGCGWIPAPPVTTAQEARGAGQKTAGVSTAHRSQSASHTWQPFIFCPYFGEEHRRVYRHRHPRLYKALLACVQEGKVHDGVQVIRLLDFRHPVRLVTPEEEDAYSLRYVGPRISAEHRERVIFGEYTGYVSSDEDLRADHPQYCFQLKFHREAFRDPHLVRTRGDDEGAEAPRRGCGKSEKAEQKKPERGGPRKCGGDRAEETFQDWDARDDRKAAAGLPSLSSPPLVSIPHDEMYAVDSTDEFNEMSMVNHFQTVDLFGRRKCRINAEWQVVYVDAWPHIVLTSIPGVPINPGEELLADFGYDWFDQINAQCMRYCRRQLQAMRLRDKLSAGALRAFLREQEEADEEEDETFSTDQLCFLCYANQKPGKETPRPGERSEARQRGSTGQQPGGRESGDGDAGQDGAEGAEAEKEEEERETGAEQKPSSGGASVRRVGNREGKKGGGEGEQVEPSVGLSRRRQGQAQPPKRTPLGKTRRGERGEGRQRGNGEETEDERNEKEERGIVCDGCNRAYHLECIHRTGDPPSDEYEWFCPLCILFAERVNETRQTRRQDEEKRQTHECSLPLREDTDGERENDARDEVTERATNLSEKGDQNEPSQDLAPSVPAIPSSSSSSSLSVVGWPCQSSHEDVDSAAVCLDSAQPSLSCSSASLAPSSLERPQNLHASGTSPPPDSETPRSSCLSSSDSASLSSPSSSSFCSSSSASSSSASSSSASSSSASLSSASLSSVASSSASSSSSSLSSASPSSLSLFFASSTPRQGDPAVEGGGAEACASPFSPHAPLASKGGLEPKLCPASSLQSPSASAVPASPPVGALPSRSRPGASSVSPCERQAPETRANELATADSGAGVSSLPSGVPPAPVPSPKKAQGVRESPRVVKPRTVFSSVSEALAAQAKKVQVRPSPSAGEMTAEQHRGRLTDQPTLPESPHLSTLLPCRACRSRFGDDANGVTCRIFKLHLEKNFSDPGEEPATETPLEICHDIITALRKVVMDYRREELDAQAAAAPPAVPTACTDADHAKESEETKDGSFEARDFPDLVSGETLLARMSRPSHRFVPLLGVYLGATKLERRRPAGVHVGRVARLIRDAEDGAPKIVVKYEDGDQEIFSPKYFMTELLCQALRPRQHVGASPFEFLFRSDMFPYISRETRRHTRLPIPQSSLCAASFPEGGWAEEGRGLASPGFSVEAELLQAVALSGAMSVAGAQFSESRSLVDCFLRVYEEEEREETRSETREERQRRLEKCLEDDWAAVFCFLSACLPSLLVDGREKRTRSVFALSGSALDTLAFLCQGNGQIGHGDDLSHRPFLSLLASFSTRASSSASSTRPGGSDAPRSPSKRRRLGPPRGEDGDCQAAARVRGDKDTEERDGAPLTGWVADLVSSLDAASPSDSPVALWGPGGVLPPVGLYLAPDEEIEWGDEACDVDAASPRSLAVFPRPHTAAVANAVAGAAASLVDMAVRRRGASPKTAEHEKRDTAPVFLSRSVDLCLRKNEMEEKAVDAWFGRPPHAPLATAAVRVCSGSSAKGRRREGNEETREAGEFEEAEGSEKTHARDGGQRPGGRRAHALADRRGGSGSLFADFAISPVRESTRLRGAGERWSPSRLGRVYSFPHGGPRTAGFPDPALGLSCTWPSSHSSAASSPVLSANGSSRGFPPLALPSSLLSSPPVAFPPPHKLPATRRAHGSPASPVSSHRGSWHAPRVSPLQRAESLASVGRVWYEADGDAWVAEFVRENGRLGRKRFLCEKLGAERAERLAKMKARLLVSGEEGQPISRHELLLVQRHQHLISLHREGEARLKRERRQLEGCEETASAGDTDARGDPGDGDWGGGEVGRRGGSGRGKGKRRRMGGQDGAEGSSSHRQADGATGKDSVDRSPDPFVAAPSLSSFSSASTEESSETASLLGEKFAHERRDLGPSAFGSSRGPPQGASPYPLPLSSGPSPSPLAADESRGALGFPRALAGLTRQPREETQGPFGAADGRRPPVSPALVAAHWASYPALQSSQYFPPSCSSDRAGAGAFPCGPFAAGIPSFAGCDTARAGFPSAQAFARESNFAGGSPFLASFPSPPVAFASPTFRPVGYPRQAPTPAPSDSVLPAPAPPLTFAAQQSICVDALLALARSRAASAGAGASDAVASRTSGAWPCFNALFSFLSERRMTPERLAPFWEAFQRLFVSIGCVVSASDVPRVHSLVKMAVASNPGLGEAVAMDLDAALQRVDATREEALRVRERESGCEDEVARAKEATQRDAGGEADGAHEGKRDPEPRRAGEEGARHGAAGPSLQGALGNGTNLRDSTTHLFVDGEDDEGLEGGGAFPSRPPTSPSLLTASPPLPLGASPACEAHLLAPSLTEACGGAGSACSEVNEPCSRLSSPRFVPETRHALPGLSTRSSGWFSPGQNARAFAESCLLSPSSGAALPAHADLVGLEGDVQARDERGGGRRNADLPSCEDLGSTGRREDASPRFLLHPASLPTLSPSQLEDASLLRLTCSGGASASEPFLGEKKQKEDDETAAVCPLFS</sequence>
<feature type="compositionally biased region" description="Low complexity" evidence="5">
    <location>
        <begin position="237"/>
        <end position="250"/>
    </location>
</feature>
<feature type="compositionally biased region" description="Low complexity" evidence="5">
    <location>
        <begin position="490"/>
        <end position="505"/>
    </location>
</feature>
<feature type="compositionally biased region" description="Acidic residues" evidence="5">
    <location>
        <begin position="1109"/>
        <end position="1120"/>
    </location>
</feature>
<feature type="compositionally biased region" description="Gly residues" evidence="5">
    <location>
        <begin position="2529"/>
        <end position="2544"/>
    </location>
</feature>
<feature type="region of interest" description="Disordered" evidence="5">
    <location>
        <begin position="2373"/>
        <end position="2406"/>
    </location>
</feature>
<feature type="domain" description="Zinc finger PHD-type" evidence="6">
    <location>
        <begin position="1200"/>
        <end position="1240"/>
    </location>
</feature>
<keyword evidence="1" id="KW-0479">Metal-binding</keyword>
<evidence type="ECO:0000256" key="2">
    <source>
        <dbReference type="ARBA" id="ARBA00022771"/>
    </source>
</evidence>
<feature type="region of interest" description="Disordered" evidence="5">
    <location>
        <begin position="2930"/>
        <end position="3031"/>
    </location>
</feature>
<protein>
    <submittedName>
        <fullName evidence="7">AP2 domain transcription factor AP2VIIa-7</fullName>
    </submittedName>
</protein>
<feature type="compositionally biased region" description="Basic and acidic residues" evidence="5">
    <location>
        <begin position="1251"/>
        <end position="1287"/>
    </location>
</feature>
<dbReference type="InterPro" id="IPR001965">
    <property type="entry name" value="Znf_PHD"/>
</dbReference>
<dbReference type="PANTHER" id="PTHR48125">
    <property type="entry name" value="LP07818P1"/>
    <property type="match status" value="1"/>
</dbReference>
<feature type="region of interest" description="Disordered" evidence="5">
    <location>
        <begin position="1"/>
        <end position="454"/>
    </location>
</feature>
<feature type="region of interest" description="Disordered" evidence="5">
    <location>
        <begin position="1251"/>
        <end position="1316"/>
    </location>
</feature>
<dbReference type="SUPFAM" id="SSF57903">
    <property type="entry name" value="FYVE/PHD zinc finger"/>
    <property type="match status" value="1"/>
</dbReference>
<evidence type="ECO:0000313" key="7">
    <source>
        <dbReference type="EMBL" id="CEL66430.1"/>
    </source>
</evidence>
<feature type="region of interest" description="Disordered" evidence="5">
    <location>
        <begin position="2223"/>
        <end position="2274"/>
    </location>
</feature>
<feature type="compositionally biased region" description="Polar residues" evidence="5">
    <location>
        <begin position="506"/>
        <end position="515"/>
    </location>
</feature>
<dbReference type="EMBL" id="LN714481">
    <property type="protein sequence ID" value="CEL66430.1"/>
    <property type="molecule type" value="Genomic_DNA"/>
</dbReference>
<feature type="compositionally biased region" description="Basic and acidic residues" evidence="5">
    <location>
        <begin position="597"/>
        <end position="608"/>
    </location>
</feature>
<feature type="compositionally biased region" description="Basic and acidic residues" evidence="5">
    <location>
        <begin position="2250"/>
        <end position="2260"/>
    </location>
</feature>
<feature type="region of interest" description="Disordered" evidence="5">
    <location>
        <begin position="1352"/>
        <end position="1423"/>
    </location>
</feature>
<feature type="compositionally biased region" description="Polar residues" evidence="5">
    <location>
        <begin position="2992"/>
        <end position="3002"/>
    </location>
</feature>
<feature type="compositionally biased region" description="Polar residues" evidence="5">
    <location>
        <begin position="93"/>
        <end position="102"/>
    </location>
</feature>
<feature type="compositionally biased region" description="Basic and acidic residues" evidence="5">
    <location>
        <begin position="2930"/>
        <end position="2978"/>
    </location>
</feature>
<feature type="compositionally biased region" description="Basic and acidic residues" evidence="5">
    <location>
        <begin position="3137"/>
        <end position="3147"/>
    </location>
</feature>
<feature type="compositionally biased region" description="Low complexity" evidence="5">
    <location>
        <begin position="148"/>
        <end position="166"/>
    </location>
</feature>
<dbReference type="InterPro" id="IPR011011">
    <property type="entry name" value="Znf_FYVE_PHD"/>
</dbReference>
<dbReference type="Gene3D" id="2.170.270.10">
    <property type="entry name" value="SET domain"/>
    <property type="match status" value="1"/>
</dbReference>
<feature type="region of interest" description="Disordered" evidence="5">
    <location>
        <begin position="490"/>
        <end position="632"/>
    </location>
</feature>
<feature type="compositionally biased region" description="Low complexity" evidence="5">
    <location>
        <begin position="1499"/>
        <end position="1522"/>
    </location>
</feature>
<keyword evidence="2" id="KW-0863">Zinc-finger</keyword>
<feature type="compositionally biased region" description="Basic and acidic residues" evidence="5">
    <location>
        <begin position="617"/>
        <end position="632"/>
    </location>
</feature>
<feature type="region of interest" description="Disordered" evidence="5">
    <location>
        <begin position="1456"/>
        <end position="1582"/>
    </location>
</feature>
<feature type="compositionally biased region" description="Low complexity" evidence="5">
    <location>
        <begin position="1305"/>
        <end position="1316"/>
    </location>
</feature>
<feature type="compositionally biased region" description="Basic and acidic residues" evidence="5">
    <location>
        <begin position="308"/>
        <end position="328"/>
    </location>
</feature>
<feature type="compositionally biased region" description="Basic and acidic residues" evidence="5">
    <location>
        <begin position="1139"/>
        <end position="1148"/>
    </location>
</feature>
<feature type="region of interest" description="Disordered" evidence="5">
    <location>
        <begin position="2023"/>
        <end position="2075"/>
    </location>
</feature>
<feature type="compositionally biased region" description="Low complexity" evidence="5">
    <location>
        <begin position="1551"/>
        <end position="1560"/>
    </location>
</feature>
<dbReference type="PANTHER" id="PTHR48125:SF10">
    <property type="entry name" value="OS12G0136300 PROTEIN"/>
    <property type="match status" value="1"/>
</dbReference>
<dbReference type="InterPro" id="IPR013083">
    <property type="entry name" value="Znf_RING/FYVE/PHD"/>
</dbReference>
<evidence type="ECO:0000259" key="6">
    <source>
        <dbReference type="SMART" id="SM00249"/>
    </source>
</evidence>
<dbReference type="SUPFAM" id="SSF82199">
    <property type="entry name" value="SET domain"/>
    <property type="match status" value="1"/>
</dbReference>
<dbReference type="InterPro" id="IPR019787">
    <property type="entry name" value="Znf_PHD-finger"/>
</dbReference>
<dbReference type="Pfam" id="PF00628">
    <property type="entry name" value="PHD"/>
    <property type="match status" value="1"/>
</dbReference>
<proteinExistence type="predicted"/>
<feature type="compositionally biased region" description="Basic and acidic residues" evidence="5">
    <location>
        <begin position="179"/>
        <end position="191"/>
    </location>
</feature>
<feature type="compositionally biased region" description="Low complexity" evidence="5">
    <location>
        <begin position="1352"/>
        <end position="1361"/>
    </location>
</feature>
<feature type="compositionally biased region" description="Low complexity" evidence="5">
    <location>
        <begin position="116"/>
        <end position="125"/>
    </location>
</feature>
<evidence type="ECO:0000256" key="5">
    <source>
        <dbReference type="SAM" id="MobiDB-lite"/>
    </source>
</evidence>
<dbReference type="GO" id="GO:0008270">
    <property type="term" value="F:zinc ion binding"/>
    <property type="evidence" value="ECO:0007669"/>
    <property type="project" value="UniProtKB-KW"/>
</dbReference>
<dbReference type="GO" id="GO:0006325">
    <property type="term" value="P:chromatin organization"/>
    <property type="evidence" value="ECO:0007669"/>
    <property type="project" value="UniProtKB-KW"/>
</dbReference>
<feature type="region of interest" description="Disordered" evidence="5">
    <location>
        <begin position="862"/>
        <end position="902"/>
    </location>
</feature>
<feature type="compositionally biased region" description="Low complexity" evidence="5">
    <location>
        <begin position="1383"/>
        <end position="1423"/>
    </location>
</feature>
<evidence type="ECO:0000256" key="1">
    <source>
        <dbReference type="ARBA" id="ARBA00022723"/>
    </source>
</evidence>
<feature type="compositionally biased region" description="Basic and acidic residues" evidence="5">
    <location>
        <begin position="67"/>
        <end position="82"/>
    </location>
</feature>
<reference evidence="7" key="1">
    <citation type="journal article" date="2015" name="PLoS ONE">
        <title>Comprehensive Evaluation of Toxoplasma gondii VEG and Neospora caninum LIV Genomes with Tachyzoite Stage Transcriptome and Proteome Defines Novel Transcript Features.</title>
        <authorList>
            <person name="Ramaprasad A."/>
            <person name="Mourier T."/>
            <person name="Naeem R."/>
            <person name="Malas T.B."/>
            <person name="Moussa E."/>
            <person name="Panigrahi A."/>
            <person name="Vermont S.J."/>
            <person name="Otto T.D."/>
            <person name="Wastling J."/>
            <person name="Pain A."/>
        </authorList>
    </citation>
    <scope>NUCLEOTIDE SEQUENCE</scope>
    <source>
        <strain evidence="7">Liverpool</strain>
    </source>
</reference>
<feature type="compositionally biased region" description="Basic and acidic residues" evidence="5">
    <location>
        <begin position="1070"/>
        <end position="1085"/>
    </location>
</feature>
<dbReference type="InterPro" id="IPR046341">
    <property type="entry name" value="SET_dom_sf"/>
</dbReference>
<evidence type="ECO:0000256" key="4">
    <source>
        <dbReference type="ARBA" id="ARBA00022853"/>
    </source>
</evidence>
<keyword evidence="3" id="KW-0862">Zinc</keyword>
<feature type="region of interest" description="Disordered" evidence="5">
    <location>
        <begin position="1068"/>
        <end position="1208"/>
    </location>
</feature>
<dbReference type="SMART" id="SM00249">
    <property type="entry name" value="PHD"/>
    <property type="match status" value="1"/>
</dbReference>
<feature type="compositionally biased region" description="Low complexity" evidence="5">
    <location>
        <begin position="2588"/>
        <end position="2607"/>
    </location>
</feature>
<feature type="compositionally biased region" description="Basic and acidic residues" evidence="5">
    <location>
        <begin position="2233"/>
        <end position="2243"/>
    </location>
</feature>
<feature type="compositionally biased region" description="Basic and acidic residues" evidence="5">
    <location>
        <begin position="1179"/>
        <end position="1192"/>
    </location>
</feature>
<gene>
    <name evidence="7" type="ORF">BN1204_022440</name>
</gene>
<dbReference type="Gene3D" id="3.30.40.10">
    <property type="entry name" value="Zinc/RING finger domain, C3HC4 (zinc finger)"/>
    <property type="match status" value="1"/>
</dbReference>
<feature type="region of interest" description="Disordered" evidence="5">
    <location>
        <begin position="2506"/>
        <end position="2687"/>
    </location>
</feature>
<accession>A0A0F7UCW9</accession>
<feature type="compositionally biased region" description="Gly residues" evidence="5">
    <location>
        <begin position="276"/>
        <end position="286"/>
    </location>
</feature>
<evidence type="ECO:0000256" key="3">
    <source>
        <dbReference type="ARBA" id="ARBA00022833"/>
    </source>
</evidence>
<organism evidence="7">
    <name type="scientific">Neospora caninum (strain Liverpool)</name>
    <dbReference type="NCBI Taxonomy" id="572307"/>
    <lineage>
        <taxon>Eukaryota</taxon>
        <taxon>Sar</taxon>
        <taxon>Alveolata</taxon>
        <taxon>Apicomplexa</taxon>
        <taxon>Conoidasida</taxon>
        <taxon>Coccidia</taxon>
        <taxon>Eucoccidiorida</taxon>
        <taxon>Eimeriorina</taxon>
        <taxon>Sarcocystidae</taxon>
        <taxon>Neospora</taxon>
    </lineage>
</organism>